<name>A0ABT1VZZ0_9PROT</name>
<reference evidence="14 15" key="1">
    <citation type="submission" date="2022-06" db="EMBL/GenBank/DDBJ databases">
        <title>Rhizosaccharibacter gen. nov. sp. nov. KSS12, endophytic bacteria isolated from sugarcane.</title>
        <authorList>
            <person name="Pitiwittayakul N."/>
        </authorList>
    </citation>
    <scope>NUCLEOTIDE SEQUENCE [LARGE SCALE GENOMIC DNA]</scope>
    <source>
        <strain evidence="14 15">KSS12</strain>
    </source>
</reference>
<dbReference type="GO" id="GO:0004462">
    <property type="term" value="F:lactoylglutathione lyase activity"/>
    <property type="evidence" value="ECO:0007669"/>
    <property type="project" value="UniProtKB-EC"/>
</dbReference>
<dbReference type="Proteomes" id="UP001524547">
    <property type="component" value="Unassembled WGS sequence"/>
</dbReference>
<evidence type="ECO:0000256" key="8">
    <source>
        <dbReference type="ARBA" id="ARBA00023239"/>
    </source>
</evidence>
<dbReference type="InterPro" id="IPR004361">
    <property type="entry name" value="Glyoxalase_1"/>
</dbReference>
<evidence type="ECO:0000256" key="5">
    <source>
        <dbReference type="ARBA" id="ARBA00012081"/>
    </source>
</evidence>
<dbReference type="CDD" id="cd07233">
    <property type="entry name" value="GlxI_Zn"/>
    <property type="match status" value="1"/>
</dbReference>
<dbReference type="EC" id="4.4.1.5" evidence="5"/>
<evidence type="ECO:0000313" key="14">
    <source>
        <dbReference type="EMBL" id="MCQ8241914.1"/>
    </source>
</evidence>
<dbReference type="InterPro" id="IPR037523">
    <property type="entry name" value="VOC_core"/>
</dbReference>
<sequence length="172" mass="19476">MSETFSPTAQNEPPPDTRGFRFNHTMVRIKDAAASLAFYQDVLGFRLVDRRDFPQGGFTLFFLMLSDAPLDVPDDAEARRSWLATQTGVLELTHNHGTENDPGFRHHDGNSEPKGFGHLCVSVPDIRAACERFEREGVAFRKRLSDGTMRDIAFIQDPDGYWIEVIQPRPHS</sequence>
<evidence type="ECO:0000256" key="1">
    <source>
        <dbReference type="ARBA" id="ARBA00001947"/>
    </source>
</evidence>
<comment type="caution">
    <text evidence="14">The sequence shown here is derived from an EMBL/GenBank/DDBJ whole genome shotgun (WGS) entry which is preliminary data.</text>
</comment>
<evidence type="ECO:0000259" key="13">
    <source>
        <dbReference type="PROSITE" id="PS51819"/>
    </source>
</evidence>
<dbReference type="Pfam" id="PF00903">
    <property type="entry name" value="Glyoxalase"/>
    <property type="match status" value="1"/>
</dbReference>
<evidence type="ECO:0000256" key="9">
    <source>
        <dbReference type="ARBA" id="ARBA00030291"/>
    </source>
</evidence>
<dbReference type="NCBIfam" id="TIGR00068">
    <property type="entry name" value="glyox_I"/>
    <property type="match status" value="1"/>
</dbReference>
<dbReference type="PANTHER" id="PTHR10374">
    <property type="entry name" value="LACTOYLGLUTATHIONE LYASE GLYOXALASE I"/>
    <property type="match status" value="1"/>
</dbReference>
<dbReference type="PANTHER" id="PTHR10374:SF30">
    <property type="entry name" value="LACTOYLGLUTATHIONE LYASE"/>
    <property type="match status" value="1"/>
</dbReference>
<keyword evidence="6" id="KW-0479">Metal-binding</keyword>
<proteinExistence type="inferred from homology"/>
<evidence type="ECO:0000256" key="6">
    <source>
        <dbReference type="ARBA" id="ARBA00022723"/>
    </source>
</evidence>
<keyword evidence="8 14" id="KW-0456">Lyase</keyword>
<evidence type="ECO:0000313" key="15">
    <source>
        <dbReference type="Proteomes" id="UP001524547"/>
    </source>
</evidence>
<evidence type="ECO:0000256" key="10">
    <source>
        <dbReference type="ARBA" id="ARBA00030892"/>
    </source>
</evidence>
<evidence type="ECO:0000256" key="12">
    <source>
        <dbReference type="ARBA" id="ARBA00033298"/>
    </source>
</evidence>
<dbReference type="PROSITE" id="PS00934">
    <property type="entry name" value="GLYOXALASE_I_1"/>
    <property type="match status" value="1"/>
</dbReference>
<keyword evidence="7" id="KW-0862">Zinc</keyword>
<dbReference type="SUPFAM" id="SSF54593">
    <property type="entry name" value="Glyoxalase/Bleomycin resistance protein/Dihydroxybiphenyl dioxygenase"/>
    <property type="match status" value="1"/>
</dbReference>
<accession>A0ABT1VZZ0</accession>
<organism evidence="14 15">
    <name type="scientific">Rhizosaccharibacter radicis</name>
    <dbReference type="NCBI Taxonomy" id="2782605"/>
    <lineage>
        <taxon>Bacteria</taxon>
        <taxon>Pseudomonadati</taxon>
        <taxon>Pseudomonadota</taxon>
        <taxon>Alphaproteobacteria</taxon>
        <taxon>Acetobacterales</taxon>
        <taxon>Acetobacteraceae</taxon>
        <taxon>Rhizosaccharibacter</taxon>
    </lineage>
</organism>
<evidence type="ECO:0000256" key="7">
    <source>
        <dbReference type="ARBA" id="ARBA00022833"/>
    </source>
</evidence>
<dbReference type="InterPro" id="IPR029068">
    <property type="entry name" value="Glyas_Bleomycin-R_OHBP_Dase"/>
</dbReference>
<gene>
    <name evidence="14" type="primary">gloA</name>
    <name evidence="14" type="ORF">NFI88_13830</name>
</gene>
<protein>
    <recommendedName>
        <fullName evidence="5">lactoylglutathione lyase</fullName>
        <ecNumber evidence="5">4.4.1.5</ecNumber>
    </recommendedName>
    <alternativeName>
        <fullName evidence="10">Aldoketomutase</fullName>
    </alternativeName>
    <alternativeName>
        <fullName evidence="9">Ketone-aldehyde mutase</fullName>
    </alternativeName>
    <alternativeName>
        <fullName evidence="11">Methylglyoxalase</fullName>
    </alternativeName>
    <alternativeName>
        <fullName evidence="12">S-D-lactoylglutathione methylglyoxal lyase</fullName>
    </alternativeName>
</protein>
<dbReference type="PROSITE" id="PS51819">
    <property type="entry name" value="VOC"/>
    <property type="match status" value="1"/>
</dbReference>
<dbReference type="InterPro" id="IPR018146">
    <property type="entry name" value="Glyoxalase_1_CS"/>
</dbReference>
<comment type="cofactor">
    <cofactor evidence="1">
        <name>Zn(2+)</name>
        <dbReference type="ChEBI" id="CHEBI:29105"/>
    </cofactor>
</comment>
<feature type="domain" description="VOC" evidence="13">
    <location>
        <begin position="21"/>
        <end position="168"/>
    </location>
</feature>
<evidence type="ECO:0000256" key="2">
    <source>
        <dbReference type="ARBA" id="ARBA00001967"/>
    </source>
</evidence>
<dbReference type="Gene3D" id="3.10.180.10">
    <property type="entry name" value="2,3-Dihydroxybiphenyl 1,2-Dioxygenase, domain 1"/>
    <property type="match status" value="1"/>
</dbReference>
<evidence type="ECO:0000256" key="11">
    <source>
        <dbReference type="ARBA" id="ARBA00032460"/>
    </source>
</evidence>
<dbReference type="EMBL" id="JAMZEJ010000008">
    <property type="protein sequence ID" value="MCQ8241914.1"/>
    <property type="molecule type" value="Genomic_DNA"/>
</dbReference>
<comment type="similarity">
    <text evidence="4">Belongs to the glyoxalase I family.</text>
</comment>
<evidence type="ECO:0000256" key="3">
    <source>
        <dbReference type="ARBA" id="ARBA00005008"/>
    </source>
</evidence>
<comment type="pathway">
    <text evidence="3">Secondary metabolite metabolism; methylglyoxal degradation; (R)-lactate from methylglyoxal: step 1/2.</text>
</comment>
<dbReference type="RefSeq" id="WP_422920662.1">
    <property type="nucleotide sequence ID" value="NZ_JAMZEJ010000008.1"/>
</dbReference>
<keyword evidence="15" id="KW-1185">Reference proteome</keyword>
<comment type="cofactor">
    <cofactor evidence="2">
        <name>Ni(2+)</name>
        <dbReference type="ChEBI" id="CHEBI:49786"/>
    </cofactor>
</comment>
<dbReference type="InterPro" id="IPR004360">
    <property type="entry name" value="Glyas_Fos-R_dOase_dom"/>
</dbReference>
<evidence type="ECO:0000256" key="4">
    <source>
        <dbReference type="ARBA" id="ARBA00010363"/>
    </source>
</evidence>